<evidence type="ECO:0000256" key="3">
    <source>
        <dbReference type="ARBA" id="ARBA00022691"/>
    </source>
</evidence>
<evidence type="ECO:0000259" key="4">
    <source>
        <dbReference type="Pfam" id="PF05175"/>
    </source>
</evidence>
<evidence type="ECO:0000313" key="5">
    <source>
        <dbReference type="EMBL" id="MBC9718954.1"/>
    </source>
</evidence>
<dbReference type="EMBL" id="JACTVJ010000030">
    <property type="protein sequence ID" value="MBC9718954.1"/>
    <property type="molecule type" value="Genomic_DNA"/>
</dbReference>
<proteinExistence type="predicted"/>
<dbReference type="PANTHER" id="PTHR45875">
    <property type="entry name" value="METHYLTRANSFERASE N6AMT1"/>
    <property type="match status" value="1"/>
</dbReference>
<evidence type="ECO:0000313" key="6">
    <source>
        <dbReference type="Proteomes" id="UP000642284"/>
    </source>
</evidence>
<accession>A0ABR7STZ2</accession>
<evidence type="ECO:0000256" key="2">
    <source>
        <dbReference type="ARBA" id="ARBA00022679"/>
    </source>
</evidence>
<dbReference type="NCBIfam" id="TIGR00537">
    <property type="entry name" value="hemK_rel_arch"/>
    <property type="match status" value="1"/>
</dbReference>
<keyword evidence="6" id="KW-1185">Reference proteome</keyword>
<dbReference type="InterPro" id="IPR029063">
    <property type="entry name" value="SAM-dependent_MTases_sf"/>
</dbReference>
<gene>
    <name evidence="5" type="ORF">H9Y04_41150</name>
</gene>
<keyword evidence="3" id="KW-0949">S-adenosyl-L-methionine</keyword>
<dbReference type="CDD" id="cd02440">
    <property type="entry name" value="AdoMet_MTases"/>
    <property type="match status" value="1"/>
</dbReference>
<dbReference type="GO" id="GO:0008168">
    <property type="term" value="F:methyltransferase activity"/>
    <property type="evidence" value="ECO:0007669"/>
    <property type="project" value="UniProtKB-KW"/>
</dbReference>
<dbReference type="InterPro" id="IPR007848">
    <property type="entry name" value="Small_mtfrase_dom"/>
</dbReference>
<reference evidence="5 6" key="1">
    <citation type="submission" date="2020-08" db="EMBL/GenBank/DDBJ databases">
        <title>Genemic of Streptomyces polyaspartic.</title>
        <authorList>
            <person name="Liu W."/>
        </authorList>
    </citation>
    <scope>NUCLEOTIDE SEQUENCE [LARGE SCALE GENOMIC DNA]</scope>
    <source>
        <strain evidence="5 6">TRM66268-LWL</strain>
    </source>
</reference>
<name>A0ABR7STZ2_9ACTN</name>
<dbReference type="SUPFAM" id="SSF53335">
    <property type="entry name" value="S-adenosyl-L-methionine-dependent methyltransferases"/>
    <property type="match status" value="1"/>
</dbReference>
<dbReference type="PANTHER" id="PTHR45875:SF1">
    <property type="entry name" value="METHYLTRANSFERASE N6AMT1"/>
    <property type="match status" value="1"/>
</dbReference>
<evidence type="ECO:0000256" key="1">
    <source>
        <dbReference type="ARBA" id="ARBA00022603"/>
    </source>
</evidence>
<protein>
    <submittedName>
        <fullName evidence="5">Methyltransferase</fullName>
    </submittedName>
</protein>
<organism evidence="5 6">
    <name type="scientific">Streptomyces polyasparticus</name>
    <dbReference type="NCBI Taxonomy" id="2767826"/>
    <lineage>
        <taxon>Bacteria</taxon>
        <taxon>Bacillati</taxon>
        <taxon>Actinomycetota</taxon>
        <taxon>Actinomycetes</taxon>
        <taxon>Kitasatosporales</taxon>
        <taxon>Streptomycetaceae</taxon>
        <taxon>Streptomyces</taxon>
    </lineage>
</organism>
<dbReference type="InterPro" id="IPR004557">
    <property type="entry name" value="PrmC-related"/>
</dbReference>
<dbReference type="Pfam" id="PF05175">
    <property type="entry name" value="MTS"/>
    <property type="match status" value="1"/>
</dbReference>
<dbReference type="Proteomes" id="UP000642284">
    <property type="component" value="Unassembled WGS sequence"/>
</dbReference>
<feature type="domain" description="Methyltransferase small" evidence="4">
    <location>
        <begin position="23"/>
        <end position="121"/>
    </location>
</feature>
<dbReference type="GO" id="GO:0032259">
    <property type="term" value="P:methylation"/>
    <property type="evidence" value="ECO:0007669"/>
    <property type="project" value="UniProtKB-KW"/>
</dbReference>
<dbReference type="InterPro" id="IPR052190">
    <property type="entry name" value="Euk-Arch_PrmC-MTase"/>
</dbReference>
<keyword evidence="2" id="KW-0808">Transferase</keyword>
<dbReference type="Gene3D" id="3.40.50.150">
    <property type="entry name" value="Vaccinia Virus protein VP39"/>
    <property type="match status" value="1"/>
</dbReference>
<sequence>MSTVPHTRQAGPQRQAPRLIILPGVYAPTYDTGLLIRALDREDVGPGTDLLDLGTGSGAVAVAAARRGANVSAVDLSRRAVWTARANALINRANITVRRDDLGAWTGRAASFDIITSNPPYVPSPSDSLPRRGPAQAWDGGRDGRRVIDAVCRTAARALRPGGTLLMVHSALSDAQASLEHLAALGLEGAVVDRAHIPFGPVLRARRDWLRARGLLAPDTTTEEVVVIRAQRL</sequence>
<dbReference type="RefSeq" id="WP_187819389.1">
    <property type="nucleotide sequence ID" value="NZ_JACTVJ010000030.1"/>
</dbReference>
<keyword evidence="1 5" id="KW-0489">Methyltransferase</keyword>
<comment type="caution">
    <text evidence="5">The sequence shown here is derived from an EMBL/GenBank/DDBJ whole genome shotgun (WGS) entry which is preliminary data.</text>
</comment>